<dbReference type="AlphaFoldDB" id="A0A9E7RV34"/>
<feature type="transmembrane region" description="Helical" evidence="1">
    <location>
        <begin position="205"/>
        <end position="225"/>
    </location>
</feature>
<name>A0A9E7RV34_METWO</name>
<feature type="transmembrane region" description="Helical" evidence="1">
    <location>
        <begin position="12"/>
        <end position="33"/>
    </location>
</feature>
<feature type="transmembrane region" description="Helical" evidence="1">
    <location>
        <begin position="231"/>
        <end position="251"/>
    </location>
</feature>
<feature type="transmembrane region" description="Helical" evidence="1">
    <location>
        <begin position="40"/>
        <end position="60"/>
    </location>
</feature>
<protein>
    <submittedName>
        <fullName evidence="3">Uncharacterized protein</fullName>
    </submittedName>
</protein>
<gene>
    <name evidence="3" type="ORF">N5910_00715</name>
    <name evidence="2" type="ORF">U2150_06755</name>
</gene>
<keyword evidence="1" id="KW-0812">Transmembrane</keyword>
<organism evidence="3">
    <name type="scientific">Methanothermobacter wolfeii</name>
    <name type="common">Methanobacterium wolfei</name>
    <dbReference type="NCBI Taxonomy" id="145261"/>
    <lineage>
        <taxon>Archaea</taxon>
        <taxon>Methanobacteriati</taxon>
        <taxon>Methanobacteriota</taxon>
        <taxon>Methanomada group</taxon>
        <taxon>Methanobacteria</taxon>
        <taxon>Methanobacteriales</taxon>
        <taxon>Methanobacteriaceae</taxon>
        <taxon>Methanothermobacter</taxon>
    </lineage>
</organism>
<keyword evidence="1" id="KW-0472">Membrane</keyword>
<dbReference type="GeneID" id="75105729"/>
<proteinExistence type="predicted"/>
<dbReference type="Proteomes" id="UP001065373">
    <property type="component" value="Chromosome"/>
</dbReference>
<keyword evidence="4" id="KW-1185">Reference proteome</keyword>
<feature type="transmembrane region" description="Helical" evidence="1">
    <location>
        <begin position="178"/>
        <end position="198"/>
    </location>
</feature>
<evidence type="ECO:0000313" key="4">
    <source>
        <dbReference type="Proteomes" id="UP001369247"/>
    </source>
</evidence>
<keyword evidence="1" id="KW-1133">Transmembrane helix</keyword>
<dbReference type="EMBL" id="JAXUHJ010000010">
    <property type="protein sequence ID" value="MEJ8543185.1"/>
    <property type="molecule type" value="Genomic_DNA"/>
</dbReference>
<evidence type="ECO:0000313" key="3">
    <source>
        <dbReference type="EMBL" id="UXH31858.1"/>
    </source>
</evidence>
<feature type="transmembrane region" description="Helical" evidence="1">
    <location>
        <begin position="112"/>
        <end position="130"/>
    </location>
</feature>
<feature type="transmembrane region" description="Helical" evidence="1">
    <location>
        <begin position="137"/>
        <end position="158"/>
    </location>
</feature>
<evidence type="ECO:0000313" key="2">
    <source>
        <dbReference type="EMBL" id="MEJ8543185.1"/>
    </source>
</evidence>
<accession>A0A9E7RV34</accession>
<reference evidence="3" key="1">
    <citation type="submission" date="2022-09" db="EMBL/GenBank/DDBJ databases">
        <title>Characterization of three MwoI isoschizomers from sequenced genome and metagenomes.</title>
        <authorList>
            <person name="Fomenkov A."/>
            <person name="Xu S.Y."/>
            <person name="Roberts R.J."/>
        </authorList>
    </citation>
    <scope>NUCLEOTIDE SEQUENCE</scope>
    <source>
        <strain evidence="3">DSM 2970</strain>
    </source>
</reference>
<sequence>MLLLLIVKITGISLFTVSRFIQPVMAFMIILSFSYVAERLYGGLTGFLTGVFSISSLFFLRMLYPIPESLAVIILPLTVYGYCRSMDPDSGAFPIITGFFLGLMMLTHPLSASITLAVILISTGVLWVSGRGINGRNVIIIMGTGFLLSAAWYLPLIIKYGFIFRSPDSVPLNLKDYPAYFGSLLTVLAATGFAFAITRRDKRDIIMLVWALFVLLLSFGYLLGLKVLSNRILYFALFPVATMAGTVFNSMKIRNKRWLVYLMVFLLTFFFLSGGYKVAASAKPMVSETELDVSRWFKYNGDHVTVVASDYHIQPAIVAVSRQPVSAGGYAPGSGRTINVNKYIGTFNYTGEDIKRDRVGYIILAHDTRTPPYSRMVYRNRDFVVYRVLISGT</sequence>
<dbReference type="Proteomes" id="UP001369247">
    <property type="component" value="Unassembled WGS sequence"/>
</dbReference>
<feature type="transmembrane region" description="Helical" evidence="1">
    <location>
        <begin position="258"/>
        <end position="276"/>
    </location>
</feature>
<dbReference type="KEGG" id="mwo:MWSIV6_0127"/>
<reference evidence="2 4" key="2">
    <citation type="submission" date="2023-12" db="EMBL/GenBank/DDBJ databases">
        <title>Phenotypic and Genomic Characterization of Methanothermobacter wolfeii Strain BSEL, a CO2-Capturing Archaeon with Minimal Nutrient Requirements.</title>
        <authorList>
            <person name="Ale Enriquez F."/>
            <person name="Ahring B.K."/>
        </authorList>
    </citation>
    <scope>NUCLEOTIDE SEQUENCE [LARGE SCALE GENOMIC DNA]</scope>
    <source>
        <strain evidence="2 4">BSEL-1</strain>
    </source>
</reference>
<evidence type="ECO:0000256" key="1">
    <source>
        <dbReference type="SAM" id="Phobius"/>
    </source>
</evidence>
<dbReference type="RefSeq" id="WP_261599652.1">
    <property type="nucleotide sequence ID" value="NZ_CP104550.1"/>
</dbReference>
<dbReference type="EMBL" id="CP104550">
    <property type="protein sequence ID" value="UXH31858.1"/>
    <property type="molecule type" value="Genomic_DNA"/>
</dbReference>